<dbReference type="InterPro" id="IPR009078">
    <property type="entry name" value="Ferritin-like_SF"/>
</dbReference>
<evidence type="ECO:0000313" key="1">
    <source>
        <dbReference type="EMBL" id="OBS10164.1"/>
    </source>
</evidence>
<sequence>MSLATRPTVPPHTHWHLEDVPFHAIDGRRIASDTFYFDLLVSASFVEITTELYTHNLIEYFEGDDNLQNWLRTQWLPEEMQHGHALRRYVAAVWPAFDWEVAYRGFYADYARFCKTELLGPTRGLEMAARCIVETGTASLYTMLYRASPEPVLRELAKRIRTDETYHYQRFHEAFLRYREEEGLPRHAILRTVFGRIREIDSEDAYFAFKHAYRARCADGDFDAAYRQFSRQARRLARVHYPYRMAVHMGLKPLALPDAVRRLTEPMVRAATRYLLSR</sequence>
<dbReference type="OrthoDB" id="581372at2"/>
<dbReference type="GO" id="GO:0016491">
    <property type="term" value="F:oxidoreductase activity"/>
    <property type="evidence" value="ECO:0007669"/>
    <property type="project" value="InterPro"/>
</dbReference>
<dbReference type="InterPro" id="IPR012348">
    <property type="entry name" value="RNR-like"/>
</dbReference>
<dbReference type="RefSeq" id="WP_065089358.1">
    <property type="nucleotide sequence ID" value="NZ_JQSG02000002.1"/>
</dbReference>
<dbReference type="AlphaFoldDB" id="A0A1A6C6H4"/>
<organism evidence="1 2">
    <name type="scientific">Acidihalobacter prosperus</name>
    <dbReference type="NCBI Taxonomy" id="160660"/>
    <lineage>
        <taxon>Bacteria</taxon>
        <taxon>Pseudomonadati</taxon>
        <taxon>Pseudomonadota</taxon>
        <taxon>Gammaproteobacteria</taxon>
        <taxon>Chromatiales</taxon>
        <taxon>Ectothiorhodospiraceae</taxon>
        <taxon>Acidihalobacter</taxon>
    </lineage>
</organism>
<reference evidence="1 2" key="1">
    <citation type="journal article" date="2014" name="Genome Announc.">
        <title>Draft Genome Sequence of the Iron-Oxidizing, Acidophilic, and Halotolerant 'Thiobacillus prosperus' Type Strain DSM 5130.</title>
        <authorList>
            <person name="Ossandon F.J."/>
            <person name="Cardenas J.P."/>
            <person name="Corbett M."/>
            <person name="Quatrini R."/>
            <person name="Holmes D.S."/>
            <person name="Watkin E."/>
        </authorList>
    </citation>
    <scope>NUCLEOTIDE SEQUENCE [LARGE SCALE GENOMIC DNA]</scope>
    <source>
        <strain evidence="1 2">DSM 5130</strain>
    </source>
</reference>
<dbReference type="CDD" id="cd00657">
    <property type="entry name" value="Ferritin_like"/>
    <property type="match status" value="1"/>
</dbReference>
<dbReference type="Proteomes" id="UP000029273">
    <property type="component" value="Unassembled WGS sequence"/>
</dbReference>
<accession>A0A1A6C6H4</accession>
<comment type="caution">
    <text evidence="1">The sequence shown here is derived from an EMBL/GenBank/DDBJ whole genome shotgun (WGS) entry which is preliminary data.</text>
</comment>
<proteinExistence type="predicted"/>
<evidence type="ECO:0000313" key="2">
    <source>
        <dbReference type="Proteomes" id="UP000029273"/>
    </source>
</evidence>
<evidence type="ECO:0008006" key="3">
    <source>
        <dbReference type="Google" id="ProtNLM"/>
    </source>
</evidence>
<dbReference type="SUPFAM" id="SSF47240">
    <property type="entry name" value="Ferritin-like"/>
    <property type="match status" value="1"/>
</dbReference>
<gene>
    <name evidence="1" type="ORF">Thpro_021214</name>
</gene>
<dbReference type="EMBL" id="JQSG02000002">
    <property type="protein sequence ID" value="OBS10164.1"/>
    <property type="molecule type" value="Genomic_DNA"/>
</dbReference>
<dbReference type="Gene3D" id="1.10.620.20">
    <property type="entry name" value="Ribonucleotide Reductase, subunit A"/>
    <property type="match status" value="1"/>
</dbReference>
<keyword evidence="2" id="KW-1185">Reference proteome</keyword>
<protein>
    <recommendedName>
        <fullName evidence="3">Ferritin</fullName>
    </recommendedName>
</protein>
<name>A0A1A6C6H4_9GAMM</name>